<dbReference type="PANTHER" id="PTHR48094">
    <property type="entry name" value="PROTEIN/NUCLEIC ACID DEGLYCASE DJ-1-RELATED"/>
    <property type="match status" value="1"/>
</dbReference>
<dbReference type="CDD" id="cd03135">
    <property type="entry name" value="GATase1_DJ-1"/>
    <property type="match status" value="1"/>
</dbReference>
<dbReference type="RefSeq" id="WP_008145796.1">
    <property type="nucleotide sequence ID" value="NZ_CP102285.1"/>
</dbReference>
<proteinExistence type="predicted"/>
<dbReference type="Gene3D" id="3.40.50.880">
    <property type="match status" value="1"/>
</dbReference>
<reference evidence="2 3" key="1">
    <citation type="submission" date="2008-10" db="EMBL/GenBank/DDBJ databases">
        <title>Draft genome sequence of Parabacteroides johnsonii (DSM 18315).</title>
        <authorList>
            <person name="Sudarsanam P."/>
            <person name="Ley R."/>
            <person name="Guruge J."/>
            <person name="Turnbaugh P.J."/>
            <person name="Mahowald M."/>
            <person name="Liep D."/>
            <person name="Gordon J."/>
        </authorList>
    </citation>
    <scope>NUCLEOTIDE SEQUENCE [LARGE SCALE GENOMIC DNA]</scope>
    <source>
        <strain evidence="2 3">DSM 18315</strain>
    </source>
</reference>
<dbReference type="Proteomes" id="UP000005510">
    <property type="component" value="Unassembled WGS sequence"/>
</dbReference>
<dbReference type="PANTHER" id="PTHR48094:SF12">
    <property type="entry name" value="PARKINSON DISEASE PROTEIN 7 HOMOLOG"/>
    <property type="match status" value="1"/>
</dbReference>
<dbReference type="AlphaFoldDB" id="B7B4U7"/>
<dbReference type="STRING" id="537006.PRABACTJOHN_00037"/>
<feature type="domain" description="DJ-1/PfpI" evidence="1">
    <location>
        <begin position="2"/>
        <end position="168"/>
    </location>
</feature>
<protein>
    <submittedName>
        <fullName evidence="2">DJ-1 family protein</fullName>
    </submittedName>
</protein>
<evidence type="ECO:0000313" key="2">
    <source>
        <dbReference type="EMBL" id="EEC98544.1"/>
    </source>
</evidence>
<dbReference type="InterPro" id="IPR050325">
    <property type="entry name" value="Prot/Nucl_acid_deglycase"/>
</dbReference>
<comment type="caution">
    <text evidence="2">The sequence shown here is derived from an EMBL/GenBank/DDBJ whole genome shotgun (WGS) entry which is preliminary data.</text>
</comment>
<dbReference type="InterPro" id="IPR006287">
    <property type="entry name" value="DJ-1"/>
</dbReference>
<sequence>MKKAIVFLANGFEEMEALGTVDILRRGGIEVTTVSITTNTVVMGAHNIPVTADTTLDNLCQGINSPAYDALILPGGMPGASNLNDSEAVKEALLGQYREGRIVAAICAAPMVLGGLGLLKGRNATCYPGFETKLIGANVTGEAVEVSDNVITGKGPGLVMNFGLALVAAIKSEAVAEEVAAGLLL</sequence>
<dbReference type="InterPro" id="IPR002818">
    <property type="entry name" value="DJ-1/PfpI"/>
</dbReference>
<dbReference type="GeneID" id="93407139"/>
<dbReference type="InterPro" id="IPR029062">
    <property type="entry name" value="Class_I_gatase-like"/>
</dbReference>
<name>B7B4U7_9BACT</name>
<evidence type="ECO:0000313" key="3">
    <source>
        <dbReference type="Proteomes" id="UP000005510"/>
    </source>
</evidence>
<dbReference type="SUPFAM" id="SSF52317">
    <property type="entry name" value="Class I glutamine amidotransferase-like"/>
    <property type="match status" value="1"/>
</dbReference>
<dbReference type="EMBL" id="ABYH01000008">
    <property type="protein sequence ID" value="EEC98544.1"/>
    <property type="molecule type" value="Genomic_DNA"/>
</dbReference>
<organism evidence="2 3">
    <name type="scientific">Parabacteroides johnsonii DSM 18315</name>
    <dbReference type="NCBI Taxonomy" id="537006"/>
    <lineage>
        <taxon>Bacteria</taxon>
        <taxon>Pseudomonadati</taxon>
        <taxon>Bacteroidota</taxon>
        <taxon>Bacteroidia</taxon>
        <taxon>Bacteroidales</taxon>
        <taxon>Tannerellaceae</taxon>
        <taxon>Parabacteroides</taxon>
    </lineage>
</organism>
<dbReference type="GO" id="GO:0005737">
    <property type="term" value="C:cytoplasm"/>
    <property type="evidence" value="ECO:0007669"/>
    <property type="project" value="TreeGrafter"/>
</dbReference>
<dbReference type="NCBIfam" id="TIGR01383">
    <property type="entry name" value="not_thiJ"/>
    <property type="match status" value="1"/>
</dbReference>
<accession>B7B4U7</accession>
<evidence type="ECO:0000259" key="1">
    <source>
        <dbReference type="Pfam" id="PF01965"/>
    </source>
</evidence>
<dbReference type="HOGENOM" id="CLU_000445_44_2_10"/>
<gene>
    <name evidence="2" type="ORF">PRABACTJOHN_00037</name>
</gene>
<reference evidence="2 3" key="2">
    <citation type="submission" date="2008-10" db="EMBL/GenBank/DDBJ databases">
        <authorList>
            <person name="Fulton L."/>
            <person name="Clifton S."/>
            <person name="Fulton B."/>
            <person name="Xu J."/>
            <person name="Minx P."/>
            <person name="Pepin K.H."/>
            <person name="Johnson M."/>
            <person name="Bhonagiri V."/>
            <person name="Nash W.E."/>
            <person name="Mardis E.R."/>
            <person name="Wilson R.K."/>
        </authorList>
    </citation>
    <scope>NUCLEOTIDE SEQUENCE [LARGE SCALE GENOMIC DNA]</scope>
    <source>
        <strain evidence="2 3">DSM 18315</strain>
    </source>
</reference>
<dbReference type="Pfam" id="PF01965">
    <property type="entry name" value="DJ-1_PfpI"/>
    <property type="match status" value="1"/>
</dbReference>